<proteinExistence type="inferred from homology"/>
<comment type="caution">
    <text evidence="14">The sequence shown here is derived from an EMBL/GenBank/DDBJ whole genome shotgun (WGS) entry which is preliminary data.</text>
</comment>
<dbReference type="SUPFAM" id="SSF47446">
    <property type="entry name" value="Signal peptide-binding domain"/>
    <property type="match status" value="1"/>
</dbReference>
<evidence type="ECO:0000313" key="14">
    <source>
        <dbReference type="EMBL" id="MBI4210439.1"/>
    </source>
</evidence>
<dbReference type="GO" id="GO:0006614">
    <property type="term" value="P:SRP-dependent cotranslational protein targeting to membrane"/>
    <property type="evidence" value="ECO:0007669"/>
    <property type="project" value="InterPro"/>
</dbReference>
<dbReference type="Gene3D" id="1.20.120.140">
    <property type="entry name" value="Signal recognition particle SRP54, nucleotide-binding domain"/>
    <property type="match status" value="1"/>
</dbReference>
<dbReference type="SUPFAM" id="SSF52540">
    <property type="entry name" value="P-loop containing nucleoside triphosphate hydrolases"/>
    <property type="match status" value="1"/>
</dbReference>
<dbReference type="GO" id="GO:0008312">
    <property type="term" value="F:7S RNA binding"/>
    <property type="evidence" value="ECO:0007669"/>
    <property type="project" value="InterPro"/>
</dbReference>
<evidence type="ECO:0000256" key="5">
    <source>
        <dbReference type="ARBA" id="ARBA00022801"/>
    </source>
</evidence>
<evidence type="ECO:0000256" key="4">
    <source>
        <dbReference type="ARBA" id="ARBA00022741"/>
    </source>
</evidence>
<dbReference type="Gene3D" id="1.10.260.30">
    <property type="entry name" value="Signal recognition particle, SRP54 subunit, M-domain"/>
    <property type="match status" value="1"/>
</dbReference>
<dbReference type="InterPro" id="IPR036225">
    <property type="entry name" value="SRP/SRP_N"/>
</dbReference>
<evidence type="ECO:0000259" key="12">
    <source>
        <dbReference type="SMART" id="SM00962"/>
    </source>
</evidence>
<dbReference type="Pfam" id="PF02978">
    <property type="entry name" value="SRP_SPB"/>
    <property type="match status" value="1"/>
</dbReference>
<evidence type="ECO:0000256" key="9">
    <source>
        <dbReference type="ARBA" id="ARBA00023274"/>
    </source>
</evidence>
<keyword evidence="4" id="KW-0547">Nucleotide-binding</keyword>
<evidence type="ECO:0000313" key="15">
    <source>
        <dbReference type="Proteomes" id="UP000732298"/>
    </source>
</evidence>
<evidence type="ECO:0000259" key="13">
    <source>
        <dbReference type="SMART" id="SM00963"/>
    </source>
</evidence>
<feature type="domain" description="Signal recognition particle SRP54 helical bundle" evidence="13">
    <location>
        <begin position="1"/>
        <end position="83"/>
    </location>
</feature>
<dbReference type="InterPro" id="IPR022941">
    <property type="entry name" value="SRP54"/>
</dbReference>
<reference evidence="14" key="1">
    <citation type="submission" date="2020-07" db="EMBL/GenBank/DDBJ databases">
        <title>Huge and variable diversity of episymbiotic CPR bacteria and DPANN archaea in groundwater ecosystems.</title>
        <authorList>
            <person name="He C.Y."/>
            <person name="Keren R."/>
            <person name="Whittaker M."/>
            <person name="Farag I.F."/>
            <person name="Doudna J."/>
            <person name="Cate J.H.D."/>
            <person name="Banfield J.F."/>
        </authorList>
    </citation>
    <scope>NUCLEOTIDE SEQUENCE</scope>
    <source>
        <strain evidence="14">NC_groundwater_1296_Ag_S-0.2um_52_80</strain>
    </source>
</reference>
<keyword evidence="3" id="KW-0963">Cytoplasm</keyword>
<protein>
    <recommendedName>
        <fullName evidence="10">signal-recognition-particle GTPase</fullName>
        <ecNumber evidence="10">3.6.5.4</ecNumber>
    </recommendedName>
</protein>
<evidence type="ECO:0000259" key="11">
    <source>
        <dbReference type="SMART" id="SM00382"/>
    </source>
</evidence>
<dbReference type="Gene3D" id="3.40.50.300">
    <property type="entry name" value="P-loop containing nucleotide triphosphate hydrolases"/>
    <property type="match status" value="1"/>
</dbReference>
<evidence type="ECO:0000256" key="6">
    <source>
        <dbReference type="ARBA" id="ARBA00022884"/>
    </source>
</evidence>
<organism evidence="14 15">
    <name type="scientific">Candidatus Iainarchaeum sp</name>
    <dbReference type="NCBI Taxonomy" id="3101447"/>
    <lineage>
        <taxon>Archaea</taxon>
        <taxon>Candidatus Iainarchaeota</taxon>
        <taxon>Candidatus Iainarchaeia</taxon>
        <taxon>Candidatus Iainarchaeales</taxon>
        <taxon>Candidatus Iainarchaeaceae</taxon>
        <taxon>Candidatus Iainarchaeum</taxon>
    </lineage>
</organism>
<evidence type="ECO:0000256" key="10">
    <source>
        <dbReference type="ARBA" id="ARBA00035672"/>
    </source>
</evidence>
<dbReference type="SMART" id="SM00962">
    <property type="entry name" value="SRP54"/>
    <property type="match status" value="1"/>
</dbReference>
<comment type="similarity">
    <text evidence="2">Belongs to the GTP-binding SRP family. SRP54 subfamily.</text>
</comment>
<dbReference type="InterPro" id="IPR013822">
    <property type="entry name" value="Signal_recog_particl_SRP54_hlx"/>
</dbReference>
<evidence type="ECO:0000256" key="1">
    <source>
        <dbReference type="ARBA" id="ARBA00004496"/>
    </source>
</evidence>
<evidence type="ECO:0000256" key="2">
    <source>
        <dbReference type="ARBA" id="ARBA00005450"/>
    </source>
</evidence>
<dbReference type="SUPFAM" id="SSF47364">
    <property type="entry name" value="Domain of the SRP/SRP receptor G-proteins"/>
    <property type="match status" value="1"/>
</dbReference>
<dbReference type="GO" id="GO:0005525">
    <property type="term" value="F:GTP binding"/>
    <property type="evidence" value="ECO:0007669"/>
    <property type="project" value="UniProtKB-KW"/>
</dbReference>
<keyword evidence="5" id="KW-0378">Hydrolase</keyword>
<dbReference type="SMART" id="SM00382">
    <property type="entry name" value="AAA"/>
    <property type="match status" value="1"/>
</dbReference>
<dbReference type="InterPro" id="IPR042101">
    <property type="entry name" value="SRP54_N_sf"/>
</dbReference>
<dbReference type="Proteomes" id="UP000732298">
    <property type="component" value="Unassembled WGS sequence"/>
</dbReference>
<keyword evidence="6" id="KW-0694">RNA-binding</keyword>
<dbReference type="GO" id="GO:0003924">
    <property type="term" value="F:GTPase activity"/>
    <property type="evidence" value="ECO:0007669"/>
    <property type="project" value="InterPro"/>
</dbReference>
<evidence type="ECO:0000256" key="7">
    <source>
        <dbReference type="ARBA" id="ARBA00023134"/>
    </source>
</evidence>
<dbReference type="EC" id="3.6.5.4" evidence="10"/>
<dbReference type="AlphaFoldDB" id="A0A8T3YQK8"/>
<gene>
    <name evidence="14" type="primary">ffh</name>
    <name evidence="14" type="ORF">HY544_02955</name>
</gene>
<dbReference type="InterPro" id="IPR003593">
    <property type="entry name" value="AAA+_ATPase"/>
</dbReference>
<dbReference type="InterPro" id="IPR000897">
    <property type="entry name" value="SRP54_GTPase_dom"/>
</dbReference>
<sequence>MGFGESLRKAMERLRNSASLDKASVKEAVKELQRALISADVELALVLKLSKDIEEDAFKDLPPGISRREHVIKATHDRLAQMLGGRSAPPEKPRRILLIGLNGNGKTTTCGKLAKWYSKRGMKVGLLAADVFRPAAVEQLRTLAEKTGSEFYGDEKEKDAGKAVRKGLAALVACDLVICDSAGRSALDTELSKELKTIDREFGATEKWLVIGADVGQVAKKQAQAFHALVGMNGVVLTRMDGSAKGGGALAACAATGAKVYFLGTGEKAEDLQEFDAVRYLSRIMGYGDLQALLEKAQEIQEEEWLDAEDVLGENFSLQTFYQQMKAARKMGPLGKVLDMMGIGAQMPKEFAEMGEQKLDKFGHIIDSMTAKERSDPETLNKSRIARIARGSGTTQEQVRELLKSFKKMRKVFSKFSAMDAEKLGKGDGVDMKKLQKMFAKKKKFRIR</sequence>
<keyword evidence="7" id="KW-0342">GTP-binding</keyword>
<accession>A0A8T3YQK8</accession>
<dbReference type="InterPro" id="IPR004125">
    <property type="entry name" value="Signal_recog_particle_SRP54_M"/>
</dbReference>
<dbReference type="EMBL" id="JACQPB010000034">
    <property type="protein sequence ID" value="MBI4210439.1"/>
    <property type="molecule type" value="Genomic_DNA"/>
</dbReference>
<dbReference type="SMART" id="SM00963">
    <property type="entry name" value="SRP54_N"/>
    <property type="match status" value="1"/>
</dbReference>
<dbReference type="InterPro" id="IPR027417">
    <property type="entry name" value="P-loop_NTPase"/>
</dbReference>
<feature type="domain" description="AAA+ ATPase" evidence="11">
    <location>
        <begin position="92"/>
        <end position="291"/>
    </location>
</feature>
<feature type="domain" description="SRP54-type proteins GTP-binding" evidence="12">
    <location>
        <begin position="93"/>
        <end position="286"/>
    </location>
</feature>
<dbReference type="Pfam" id="PF00448">
    <property type="entry name" value="SRP54"/>
    <property type="match status" value="1"/>
</dbReference>
<name>A0A8T3YQK8_9ARCH</name>
<keyword evidence="9" id="KW-0687">Ribonucleoprotein</keyword>
<dbReference type="InterPro" id="IPR036891">
    <property type="entry name" value="Signal_recog_part_SRP54_M_sf"/>
</dbReference>
<dbReference type="PANTHER" id="PTHR11564:SF5">
    <property type="entry name" value="SIGNAL RECOGNITION PARTICLE SUBUNIT SRP54"/>
    <property type="match status" value="1"/>
</dbReference>
<dbReference type="GO" id="GO:0048500">
    <property type="term" value="C:signal recognition particle"/>
    <property type="evidence" value="ECO:0007669"/>
    <property type="project" value="InterPro"/>
</dbReference>
<dbReference type="Pfam" id="PF02881">
    <property type="entry name" value="SRP54_N"/>
    <property type="match status" value="1"/>
</dbReference>
<dbReference type="PANTHER" id="PTHR11564">
    <property type="entry name" value="SIGNAL RECOGNITION PARTICLE 54K PROTEIN SRP54"/>
    <property type="match status" value="1"/>
</dbReference>
<evidence type="ECO:0000256" key="3">
    <source>
        <dbReference type="ARBA" id="ARBA00022490"/>
    </source>
</evidence>
<evidence type="ECO:0000256" key="8">
    <source>
        <dbReference type="ARBA" id="ARBA00023135"/>
    </source>
</evidence>
<keyword evidence="8" id="KW-0733">Signal recognition particle</keyword>
<comment type="subcellular location">
    <subcellularLocation>
        <location evidence="1">Cytoplasm</location>
    </subcellularLocation>
</comment>